<dbReference type="OrthoDB" id="5858028at2759"/>
<evidence type="ECO:0000313" key="2">
    <source>
        <dbReference type="Proteomes" id="UP000835052"/>
    </source>
</evidence>
<dbReference type="EMBL" id="CAJGYM010000206">
    <property type="protein sequence ID" value="CAD6199825.1"/>
    <property type="molecule type" value="Genomic_DNA"/>
</dbReference>
<sequence length="388" mass="43737">MTSFLYIQTSREGARVLADVHFFRPFRFSFISLLYYDFGQTISFPSIFPMSTSSNDAELNLMRQMPSCSRDATATPSTALVDLDIYSWGRIFEHVASGISLKAALALKTIHSEAYRAVERAFRFVTSLKIEIYESHSSSLRVPNNGTTDAVFVVQGTSTRNASKALDMVKFVLARTEGIRNVDLYFEDRDITLLNSILDELISCEKVKLETLTVKRRQGGQSVTKLGELMRSNAKTLRKVSRVGLTEAAIGFNEEMNLEWAALMSFDLGFDPQPGKIPEMMNRLTVSGAKFKHFSYTSFDGFDPNEETVQDLLDKCGVESLKLSMMRGPKIVPRPAYMVGKVRGVKAVELVEIVEHPTRLIKIEAFRTPFEKVFPMAADNITIRQQWN</sequence>
<proteinExistence type="predicted"/>
<keyword evidence="2" id="KW-1185">Reference proteome</keyword>
<evidence type="ECO:0000313" key="1">
    <source>
        <dbReference type="EMBL" id="CAD6199825.1"/>
    </source>
</evidence>
<organism evidence="1 2">
    <name type="scientific">Caenorhabditis auriculariae</name>
    <dbReference type="NCBI Taxonomy" id="2777116"/>
    <lineage>
        <taxon>Eukaryota</taxon>
        <taxon>Metazoa</taxon>
        <taxon>Ecdysozoa</taxon>
        <taxon>Nematoda</taxon>
        <taxon>Chromadorea</taxon>
        <taxon>Rhabditida</taxon>
        <taxon>Rhabditina</taxon>
        <taxon>Rhabditomorpha</taxon>
        <taxon>Rhabditoidea</taxon>
        <taxon>Rhabditidae</taxon>
        <taxon>Peloderinae</taxon>
        <taxon>Caenorhabditis</taxon>
    </lineage>
</organism>
<name>A0A8S1HWL9_9PELO</name>
<protein>
    <submittedName>
        <fullName evidence="1">Uncharacterized protein</fullName>
    </submittedName>
</protein>
<comment type="caution">
    <text evidence="1">The sequence shown here is derived from an EMBL/GenBank/DDBJ whole genome shotgun (WGS) entry which is preliminary data.</text>
</comment>
<reference evidence="1" key="1">
    <citation type="submission" date="2020-10" db="EMBL/GenBank/DDBJ databases">
        <authorList>
            <person name="Kikuchi T."/>
        </authorList>
    </citation>
    <scope>NUCLEOTIDE SEQUENCE</scope>
    <source>
        <strain evidence="1">NKZ352</strain>
    </source>
</reference>
<dbReference type="Proteomes" id="UP000835052">
    <property type="component" value="Unassembled WGS sequence"/>
</dbReference>
<accession>A0A8S1HWL9</accession>
<dbReference type="AlphaFoldDB" id="A0A8S1HWL9"/>
<gene>
    <name evidence="1" type="ORF">CAUJ_LOCUS15724</name>
</gene>